<feature type="domain" description="PpiC" evidence="2">
    <location>
        <begin position="139"/>
        <end position="241"/>
    </location>
</feature>
<dbReference type="EMBL" id="CP019288">
    <property type="protein sequence ID" value="QHI35528.1"/>
    <property type="molecule type" value="Genomic_DNA"/>
</dbReference>
<sequence length="672" mass="77725">MLCTIDELLFLSFSKKNIMKKSIQLLLILLVSLTSFAQSKKDKVLFSIEGEPTYVSEFVRVYKKNLDIIDEKDQKEIEEYFQLFLEYKLKLKEARNLNLNEKDAYIKELAGYRKQLARSYMTDTNATEKLVREAYERLQKEVKASHILINVSLDAAPKDTLVAYEKIMNLRQSIVDGADFGEVAMQNSGDPSAKSNKGNLGYFSAFRMVYPFESAAFTTKIGETSMPVRTQFGYHIIKVEDVRENVGEITVAHILLSDKKEDENKENPEEKINDIYTQLQAGSDFGALAKRFSEDRSSAVNDGKLPKFGRGRLRSKIFEDAAFGLKEANQFSKPFKSEFGWHIVKLILSHEMKSFEDEKSVLERKIKNDKRASVINTSVIKKIKKRYTITESENGRKDFYALADATFFSRNWKKPTDSIFLNKTLFQVKDTKITYDEFATYLLKVSTRFANKKPTPESFINHQYTQFMDAQLLAFYESDLENVNEDFAAIHAEYRDGLLLFDLMETEIWEKAKIDTLGLEKFFNENKENYKWEKRVEAVVASCTQENAAKQVQHLLKEGKSLDEIKAAINKDSKVNVIFSPGVYEEGHRNLPKGFKFEKGVSEIFEDGKTDFTIVKVNEIVPESYKELSEIKGKAISDYQVYLEKNWVKSLKKNYKVKINRKVYRKLEKFVK</sequence>
<proteinExistence type="predicted"/>
<evidence type="ECO:0000256" key="1">
    <source>
        <dbReference type="PROSITE-ProRule" id="PRU00278"/>
    </source>
</evidence>
<dbReference type="Pfam" id="PF13616">
    <property type="entry name" value="Rotamase_3"/>
    <property type="match status" value="1"/>
</dbReference>
<dbReference type="KEGG" id="kan:IMCC3317_08740"/>
<keyword evidence="4" id="KW-1185">Reference proteome</keyword>
<dbReference type="GO" id="GO:0003755">
    <property type="term" value="F:peptidyl-prolyl cis-trans isomerase activity"/>
    <property type="evidence" value="ECO:0007669"/>
    <property type="project" value="UniProtKB-KW"/>
</dbReference>
<dbReference type="PROSITE" id="PS50198">
    <property type="entry name" value="PPIC_PPIASE_2"/>
    <property type="match status" value="2"/>
</dbReference>
<evidence type="ECO:0000313" key="3">
    <source>
        <dbReference type="EMBL" id="QHI35528.1"/>
    </source>
</evidence>
<organism evidence="3 4">
    <name type="scientific">Kordia antarctica</name>
    <dbReference type="NCBI Taxonomy" id="1218801"/>
    <lineage>
        <taxon>Bacteria</taxon>
        <taxon>Pseudomonadati</taxon>
        <taxon>Bacteroidota</taxon>
        <taxon>Flavobacteriia</taxon>
        <taxon>Flavobacteriales</taxon>
        <taxon>Flavobacteriaceae</taxon>
        <taxon>Kordia</taxon>
    </lineage>
</organism>
<protein>
    <submittedName>
        <fullName evidence="3">Foldase protein PrsA 1</fullName>
        <ecNumber evidence="3">5.2.1.8</ecNumber>
    </submittedName>
</protein>
<dbReference type="SUPFAM" id="SSF54534">
    <property type="entry name" value="FKBP-like"/>
    <property type="match status" value="2"/>
</dbReference>
<dbReference type="PANTHER" id="PTHR47245">
    <property type="entry name" value="PEPTIDYLPROLYL ISOMERASE"/>
    <property type="match status" value="1"/>
</dbReference>
<reference evidence="3 4" key="1">
    <citation type="journal article" date="2013" name="Int. J. Syst. Evol. Microbiol.">
        <title>Kordia antarctica sp. nov., isolated from Antarctic seawater.</title>
        <authorList>
            <person name="Baek K."/>
            <person name="Choi A."/>
            <person name="Kang I."/>
            <person name="Lee K."/>
            <person name="Cho J.C."/>
        </authorList>
    </citation>
    <scope>NUCLEOTIDE SEQUENCE [LARGE SCALE GENOMIC DNA]</scope>
    <source>
        <strain evidence="3 4">IMCC3317</strain>
    </source>
</reference>
<dbReference type="Proteomes" id="UP000464657">
    <property type="component" value="Chromosome"/>
</dbReference>
<evidence type="ECO:0000313" key="4">
    <source>
        <dbReference type="Proteomes" id="UP000464657"/>
    </source>
</evidence>
<keyword evidence="1" id="KW-0697">Rotamase</keyword>
<dbReference type="InterPro" id="IPR000297">
    <property type="entry name" value="PPIase_PpiC"/>
</dbReference>
<gene>
    <name evidence="3" type="primary">prsA1</name>
    <name evidence="3" type="ORF">IMCC3317_08740</name>
</gene>
<dbReference type="AlphaFoldDB" id="A0A7L4ZFN6"/>
<evidence type="ECO:0000259" key="2">
    <source>
        <dbReference type="PROSITE" id="PS50198"/>
    </source>
</evidence>
<name>A0A7L4ZFN6_9FLAO</name>
<dbReference type="Gene3D" id="3.10.50.40">
    <property type="match status" value="2"/>
</dbReference>
<keyword evidence="1 3" id="KW-0413">Isomerase</keyword>
<dbReference type="Pfam" id="PF00639">
    <property type="entry name" value="Rotamase"/>
    <property type="match status" value="1"/>
</dbReference>
<dbReference type="InterPro" id="IPR050245">
    <property type="entry name" value="PrsA_foldase"/>
</dbReference>
<dbReference type="EC" id="5.2.1.8" evidence="3"/>
<dbReference type="InterPro" id="IPR046357">
    <property type="entry name" value="PPIase_dom_sf"/>
</dbReference>
<accession>A0A7L4ZFN6</accession>
<feature type="domain" description="PpiC" evidence="2">
    <location>
        <begin position="246"/>
        <end position="348"/>
    </location>
</feature>
<dbReference type="PANTHER" id="PTHR47245:SF2">
    <property type="entry name" value="PEPTIDYL-PROLYL CIS-TRANS ISOMERASE HP_0175-RELATED"/>
    <property type="match status" value="1"/>
</dbReference>